<dbReference type="SUPFAM" id="SSF111331">
    <property type="entry name" value="NAD kinase/diacylglycerol kinase-like"/>
    <property type="match status" value="1"/>
</dbReference>
<evidence type="ECO:0000256" key="4">
    <source>
        <dbReference type="ARBA" id="ARBA00022840"/>
    </source>
</evidence>
<dbReference type="PROSITE" id="PS50146">
    <property type="entry name" value="DAGK"/>
    <property type="match status" value="1"/>
</dbReference>
<dbReference type="SMART" id="SM00046">
    <property type="entry name" value="DAGKc"/>
    <property type="match status" value="1"/>
</dbReference>
<evidence type="ECO:0000256" key="2">
    <source>
        <dbReference type="ARBA" id="ARBA00022741"/>
    </source>
</evidence>
<keyword evidence="1" id="KW-0808">Transferase</keyword>
<dbReference type="RefSeq" id="WP_103789399.1">
    <property type="nucleotide sequence ID" value="NZ_PQVF01000008.1"/>
</dbReference>
<dbReference type="EMBL" id="PQVF01000008">
    <property type="protein sequence ID" value="POY35937.1"/>
    <property type="molecule type" value="Genomic_DNA"/>
</dbReference>
<dbReference type="Gene3D" id="3.40.50.10330">
    <property type="entry name" value="Probable inorganic polyphosphate/atp-NAD kinase, domain 1"/>
    <property type="match status" value="1"/>
</dbReference>
<dbReference type="Pfam" id="PF19279">
    <property type="entry name" value="YegS_C"/>
    <property type="match status" value="1"/>
</dbReference>
<dbReference type="InterPro" id="IPR050187">
    <property type="entry name" value="Lipid_Phosphate_FormReg"/>
</dbReference>
<feature type="domain" description="DAGKc" evidence="5">
    <location>
        <begin position="45"/>
        <end position="126"/>
    </location>
</feature>
<evidence type="ECO:0000313" key="6">
    <source>
        <dbReference type="EMBL" id="POY35937.1"/>
    </source>
</evidence>
<organism evidence="6 7">
    <name type="scientific">Solitalea longa</name>
    <dbReference type="NCBI Taxonomy" id="2079460"/>
    <lineage>
        <taxon>Bacteria</taxon>
        <taxon>Pseudomonadati</taxon>
        <taxon>Bacteroidota</taxon>
        <taxon>Sphingobacteriia</taxon>
        <taxon>Sphingobacteriales</taxon>
        <taxon>Sphingobacteriaceae</taxon>
        <taxon>Solitalea</taxon>
    </lineage>
</organism>
<dbReference type="AlphaFoldDB" id="A0A2S5A0Y7"/>
<dbReference type="OrthoDB" id="142078at2"/>
<name>A0A2S5A0Y7_9SPHI</name>
<dbReference type="PANTHER" id="PTHR12358">
    <property type="entry name" value="SPHINGOSINE KINASE"/>
    <property type="match status" value="1"/>
</dbReference>
<accession>A0A2S5A0Y7</accession>
<dbReference type="InterPro" id="IPR045540">
    <property type="entry name" value="YegS/DAGK_C"/>
</dbReference>
<dbReference type="Gene3D" id="2.60.200.40">
    <property type="match status" value="1"/>
</dbReference>
<keyword evidence="3 6" id="KW-0418">Kinase</keyword>
<comment type="caution">
    <text evidence="6">The sequence shown here is derived from an EMBL/GenBank/DDBJ whole genome shotgun (WGS) entry which is preliminary data.</text>
</comment>
<keyword evidence="4" id="KW-0067">ATP-binding</keyword>
<sequence>MKTVKLLHNPTAGDLEHSKKKLISLLESNGFICNYASTKKKGWNLIEPEVDFIVSAGGDGTVRKLTKELLDRKILEQSWPVALLPLGTANNIAKTLGLSKETEAVVQAWHKAKIKHYDVGLIYFNGSTAFFLESFGFGVFPKLMNEMKKQGKNNLETPEERIQAALELLQEIIEAYDVRYCEIEIDGVDYSGKYLMAEVMNTQSFGPNLVLSPESTPFDGALNVVLVSEKDRGKLINYVSGKLDSKEKNHSLTSIKAKNVRIRWSDNLIHIDDEMTKIPKTLEVKIEIKEGILEFMI</sequence>
<protein>
    <submittedName>
        <fullName evidence="6">Diacylglycerol kinase</fullName>
    </submittedName>
</protein>
<dbReference type="PANTHER" id="PTHR12358:SF54">
    <property type="entry name" value="SPHINGOSINE KINASE RELATED PROTEIN"/>
    <property type="match status" value="1"/>
</dbReference>
<evidence type="ECO:0000256" key="1">
    <source>
        <dbReference type="ARBA" id="ARBA00022679"/>
    </source>
</evidence>
<keyword evidence="2" id="KW-0547">Nucleotide-binding</keyword>
<proteinExistence type="predicted"/>
<dbReference type="GO" id="GO:0005524">
    <property type="term" value="F:ATP binding"/>
    <property type="evidence" value="ECO:0007669"/>
    <property type="project" value="UniProtKB-KW"/>
</dbReference>
<evidence type="ECO:0000313" key="7">
    <source>
        <dbReference type="Proteomes" id="UP000236893"/>
    </source>
</evidence>
<reference evidence="6 7" key="1">
    <citation type="submission" date="2018-01" db="EMBL/GenBank/DDBJ databases">
        <authorList>
            <person name="Gaut B.S."/>
            <person name="Morton B.R."/>
            <person name="Clegg M.T."/>
            <person name="Duvall M.R."/>
        </authorList>
    </citation>
    <scope>NUCLEOTIDE SEQUENCE [LARGE SCALE GENOMIC DNA]</scope>
    <source>
        <strain evidence="6 7">HR-AV</strain>
    </source>
</reference>
<dbReference type="InterPro" id="IPR001206">
    <property type="entry name" value="Diacylglycerol_kinase_cat_dom"/>
</dbReference>
<dbReference type="InterPro" id="IPR016064">
    <property type="entry name" value="NAD/diacylglycerol_kinase_sf"/>
</dbReference>
<dbReference type="InterPro" id="IPR017438">
    <property type="entry name" value="ATP-NAD_kinase_N"/>
</dbReference>
<dbReference type="Proteomes" id="UP000236893">
    <property type="component" value="Unassembled WGS sequence"/>
</dbReference>
<dbReference type="GO" id="GO:0016301">
    <property type="term" value="F:kinase activity"/>
    <property type="evidence" value="ECO:0007669"/>
    <property type="project" value="UniProtKB-KW"/>
</dbReference>
<dbReference type="Pfam" id="PF00781">
    <property type="entry name" value="DAGK_cat"/>
    <property type="match status" value="1"/>
</dbReference>
<gene>
    <name evidence="6" type="ORF">C3K47_12045</name>
</gene>
<keyword evidence="7" id="KW-1185">Reference proteome</keyword>
<evidence type="ECO:0000259" key="5">
    <source>
        <dbReference type="PROSITE" id="PS50146"/>
    </source>
</evidence>
<evidence type="ECO:0000256" key="3">
    <source>
        <dbReference type="ARBA" id="ARBA00022777"/>
    </source>
</evidence>